<dbReference type="AlphaFoldDB" id="A0AB39R0E1"/>
<dbReference type="InterPro" id="IPR014710">
    <property type="entry name" value="RmlC-like_jellyroll"/>
</dbReference>
<dbReference type="InterPro" id="IPR011051">
    <property type="entry name" value="RmlC_Cupin_sf"/>
</dbReference>
<sequence length="117" mass="12448">MLCDVQALTGESPDSSAVLWKLAESGRQLDANLIRLPAGEHIATHAEPDLDVLVLVVTGDGVMNTPAEPLPLTAGVLLWLPHGSTRSITAGPGGLAYVTVHRRRPGMQIRRRSDPTP</sequence>
<evidence type="ECO:0000313" key="1">
    <source>
        <dbReference type="EMBL" id="XDQ49377.1"/>
    </source>
</evidence>
<dbReference type="SUPFAM" id="SSF51182">
    <property type="entry name" value="RmlC-like cupins"/>
    <property type="match status" value="1"/>
</dbReference>
<name>A0AB39R0E1_9ACTN</name>
<evidence type="ECO:0008006" key="2">
    <source>
        <dbReference type="Google" id="ProtNLM"/>
    </source>
</evidence>
<dbReference type="EMBL" id="CP163441">
    <property type="protein sequence ID" value="XDQ49377.1"/>
    <property type="molecule type" value="Genomic_DNA"/>
</dbReference>
<proteinExistence type="predicted"/>
<protein>
    <recommendedName>
        <fullName evidence="2">AraC-type arabinose-binding/dimerisation domain-containing protein</fullName>
    </recommendedName>
</protein>
<gene>
    <name evidence="1" type="ORF">AB5J52_00875</name>
</gene>
<organism evidence="1">
    <name type="scientific">Streptomyces sp. R39</name>
    <dbReference type="NCBI Taxonomy" id="3238631"/>
    <lineage>
        <taxon>Bacteria</taxon>
        <taxon>Bacillati</taxon>
        <taxon>Actinomycetota</taxon>
        <taxon>Actinomycetes</taxon>
        <taxon>Kitasatosporales</taxon>
        <taxon>Streptomycetaceae</taxon>
        <taxon>Streptomyces</taxon>
    </lineage>
</organism>
<accession>A0AB39R0E1</accession>
<reference evidence="1" key="1">
    <citation type="submission" date="2024-07" db="EMBL/GenBank/DDBJ databases">
        <authorList>
            <person name="Yu S.T."/>
        </authorList>
    </citation>
    <scope>NUCLEOTIDE SEQUENCE</scope>
    <source>
        <strain evidence="1">R39</strain>
    </source>
</reference>
<dbReference type="Gene3D" id="2.60.120.10">
    <property type="entry name" value="Jelly Rolls"/>
    <property type="match status" value="1"/>
</dbReference>
<dbReference type="RefSeq" id="WP_369228028.1">
    <property type="nucleotide sequence ID" value="NZ_CP163441.1"/>
</dbReference>